<reference evidence="10 11" key="1">
    <citation type="submission" date="2018-10" db="EMBL/GenBank/DDBJ databases">
        <title>Isolation from soil.</title>
        <authorList>
            <person name="Hu J."/>
        </authorList>
    </citation>
    <scope>NUCLEOTIDE SEQUENCE [LARGE SCALE GENOMIC DNA]</scope>
    <source>
        <strain evidence="10 11">NEAU-Ht49</strain>
    </source>
</reference>
<evidence type="ECO:0000259" key="9">
    <source>
        <dbReference type="PROSITE" id="PS50850"/>
    </source>
</evidence>
<dbReference type="OrthoDB" id="3218509at2"/>
<gene>
    <name evidence="10" type="ORF">EBO15_23640</name>
</gene>
<feature type="transmembrane region" description="Helical" evidence="8">
    <location>
        <begin position="87"/>
        <end position="107"/>
    </location>
</feature>
<feature type="region of interest" description="Disordered" evidence="7">
    <location>
        <begin position="1"/>
        <end position="45"/>
    </location>
</feature>
<dbReference type="InterPro" id="IPR020846">
    <property type="entry name" value="MFS_dom"/>
</dbReference>
<feature type="transmembrane region" description="Helical" evidence="8">
    <location>
        <begin position="119"/>
        <end position="138"/>
    </location>
</feature>
<feature type="transmembrane region" description="Helical" evidence="8">
    <location>
        <begin position="206"/>
        <end position="227"/>
    </location>
</feature>
<proteinExistence type="predicted"/>
<feature type="transmembrane region" description="Helical" evidence="8">
    <location>
        <begin position="396"/>
        <end position="421"/>
    </location>
</feature>
<feature type="transmembrane region" description="Helical" evidence="8">
    <location>
        <begin position="51"/>
        <end position="75"/>
    </location>
</feature>
<dbReference type="SUPFAM" id="SSF103473">
    <property type="entry name" value="MFS general substrate transporter"/>
    <property type="match status" value="1"/>
</dbReference>
<accession>A0A3M2LV89</accession>
<dbReference type="GO" id="GO:0005886">
    <property type="term" value="C:plasma membrane"/>
    <property type="evidence" value="ECO:0007669"/>
    <property type="project" value="UniProtKB-SubCell"/>
</dbReference>
<evidence type="ECO:0000256" key="5">
    <source>
        <dbReference type="ARBA" id="ARBA00022989"/>
    </source>
</evidence>
<evidence type="ECO:0000256" key="4">
    <source>
        <dbReference type="ARBA" id="ARBA00022692"/>
    </source>
</evidence>
<keyword evidence="6 8" id="KW-0472">Membrane</keyword>
<dbReference type="PANTHER" id="PTHR42718">
    <property type="entry name" value="MAJOR FACILITATOR SUPERFAMILY MULTIDRUG TRANSPORTER MFSC"/>
    <property type="match status" value="1"/>
</dbReference>
<protein>
    <submittedName>
        <fullName evidence="10">MFS transporter</fullName>
    </submittedName>
</protein>
<dbReference type="InterPro" id="IPR036259">
    <property type="entry name" value="MFS_trans_sf"/>
</dbReference>
<feature type="transmembrane region" description="Helical" evidence="8">
    <location>
        <begin position="343"/>
        <end position="364"/>
    </location>
</feature>
<evidence type="ECO:0000256" key="3">
    <source>
        <dbReference type="ARBA" id="ARBA00022475"/>
    </source>
</evidence>
<comment type="caution">
    <text evidence="10">The sequence shown here is derived from an EMBL/GenBank/DDBJ whole genome shotgun (WGS) entry which is preliminary data.</text>
</comment>
<dbReference type="PANTHER" id="PTHR42718:SF47">
    <property type="entry name" value="METHYL VIOLOGEN RESISTANCE PROTEIN SMVA"/>
    <property type="match status" value="1"/>
</dbReference>
<dbReference type="Gene3D" id="1.20.1250.20">
    <property type="entry name" value="MFS general substrate transporter like domains"/>
    <property type="match status" value="1"/>
</dbReference>
<dbReference type="AlphaFoldDB" id="A0A3M2LV89"/>
<dbReference type="Gene3D" id="1.20.1720.10">
    <property type="entry name" value="Multidrug resistance protein D"/>
    <property type="match status" value="1"/>
</dbReference>
<comment type="subcellular location">
    <subcellularLocation>
        <location evidence="1">Cell membrane</location>
        <topology evidence="1">Multi-pass membrane protein</topology>
    </subcellularLocation>
</comment>
<feature type="transmembrane region" description="Helical" evidence="8">
    <location>
        <begin position="513"/>
        <end position="532"/>
    </location>
</feature>
<dbReference type="PRINTS" id="PR01036">
    <property type="entry name" value="TCRTETB"/>
</dbReference>
<evidence type="ECO:0000256" key="1">
    <source>
        <dbReference type="ARBA" id="ARBA00004651"/>
    </source>
</evidence>
<feature type="domain" description="Major facilitator superfamily (MFS) profile" evidence="9">
    <location>
        <begin position="53"/>
        <end position="537"/>
    </location>
</feature>
<dbReference type="Proteomes" id="UP000282674">
    <property type="component" value="Unassembled WGS sequence"/>
</dbReference>
<evidence type="ECO:0000256" key="6">
    <source>
        <dbReference type="ARBA" id="ARBA00023136"/>
    </source>
</evidence>
<dbReference type="InterPro" id="IPR011701">
    <property type="entry name" value="MFS"/>
</dbReference>
<evidence type="ECO:0000256" key="7">
    <source>
        <dbReference type="SAM" id="MobiDB-lite"/>
    </source>
</evidence>
<dbReference type="PROSITE" id="PS50850">
    <property type="entry name" value="MFS"/>
    <property type="match status" value="1"/>
</dbReference>
<feature type="transmembrane region" description="Helical" evidence="8">
    <location>
        <begin position="239"/>
        <end position="258"/>
    </location>
</feature>
<feature type="transmembrane region" description="Helical" evidence="8">
    <location>
        <begin position="177"/>
        <end position="200"/>
    </location>
</feature>
<sequence length="544" mass="55756">MTTAKPVGNTPPTDPRPSADAAARAESRAETRAETQVETRPEVPAPHPRRWAGLAVLSASLLLVVMDMTVLNVALPEISADLRPSSISLLWMVDVYSLVVSGLLVTWAAVGDRWGRKRMLLTGFALFGLASLAVLWANSPGAVIAVRAMLGVGGAMIMPSTLSMIRNLFTDPRERATALGIWATMAALGSALGPILGGALLEAFSWHSAFLVNVPVMAVALVAAWFLLPESRNPNPGPWDAVGTVLSIVGMVALVYAIKHFGKDGVTGEGLASAAIAIAALGLFVRRCLRRDHPLLDVRLLRGRAFSAGVVTALTVSLAAAATMLLLAQWMQVVQGYSPLESGIRLLPEAVGAAVVSPLAPALANRIGARAVLSGGLLLIGAGFAALFLGPQPLGYPTVAVALLVVGIGLGALAVASAVIMAGSPAERSGSAAAFEETSYELGGALGVAVLGSVAAAVFRHGLPLSDLASAGITGRAAGQARESIAGAIEVTGPVGGHLVEQARSAFTSSLEWTGIAGAGLMLAAAVAVWLLTPRDLDLTEVEH</sequence>
<keyword evidence="3" id="KW-1003">Cell membrane</keyword>
<dbReference type="RefSeq" id="WP_122196618.1">
    <property type="nucleotide sequence ID" value="NZ_JBHSKC010000006.1"/>
</dbReference>
<feature type="transmembrane region" description="Helical" evidence="8">
    <location>
        <begin position="270"/>
        <end position="289"/>
    </location>
</feature>
<feature type="transmembrane region" description="Helical" evidence="8">
    <location>
        <begin position="310"/>
        <end position="331"/>
    </location>
</feature>
<dbReference type="CDD" id="cd17321">
    <property type="entry name" value="MFS_MMR_MDR_like"/>
    <property type="match status" value="1"/>
</dbReference>
<feature type="transmembrane region" description="Helical" evidence="8">
    <location>
        <begin position="144"/>
        <end position="165"/>
    </location>
</feature>
<organism evidence="10 11">
    <name type="scientific">Actinomadura harenae</name>
    <dbReference type="NCBI Taxonomy" id="2483351"/>
    <lineage>
        <taxon>Bacteria</taxon>
        <taxon>Bacillati</taxon>
        <taxon>Actinomycetota</taxon>
        <taxon>Actinomycetes</taxon>
        <taxon>Streptosporangiales</taxon>
        <taxon>Thermomonosporaceae</taxon>
        <taxon>Actinomadura</taxon>
    </lineage>
</organism>
<keyword evidence="4 8" id="KW-0812">Transmembrane</keyword>
<dbReference type="EMBL" id="RFFG01000044">
    <property type="protein sequence ID" value="RMI41277.1"/>
    <property type="molecule type" value="Genomic_DNA"/>
</dbReference>
<keyword evidence="5 8" id="KW-1133">Transmembrane helix</keyword>
<evidence type="ECO:0000256" key="8">
    <source>
        <dbReference type="SAM" id="Phobius"/>
    </source>
</evidence>
<keyword evidence="11" id="KW-1185">Reference proteome</keyword>
<feature type="compositionally biased region" description="Basic and acidic residues" evidence="7">
    <location>
        <begin position="23"/>
        <end position="41"/>
    </location>
</feature>
<evidence type="ECO:0000313" key="11">
    <source>
        <dbReference type="Proteomes" id="UP000282674"/>
    </source>
</evidence>
<feature type="transmembrane region" description="Helical" evidence="8">
    <location>
        <begin position="371"/>
        <end position="390"/>
    </location>
</feature>
<evidence type="ECO:0000256" key="2">
    <source>
        <dbReference type="ARBA" id="ARBA00022448"/>
    </source>
</evidence>
<dbReference type="Pfam" id="PF07690">
    <property type="entry name" value="MFS_1"/>
    <property type="match status" value="1"/>
</dbReference>
<keyword evidence="2" id="KW-0813">Transport</keyword>
<feature type="transmembrane region" description="Helical" evidence="8">
    <location>
        <begin position="442"/>
        <end position="459"/>
    </location>
</feature>
<name>A0A3M2LV89_9ACTN</name>
<evidence type="ECO:0000313" key="10">
    <source>
        <dbReference type="EMBL" id="RMI41277.1"/>
    </source>
</evidence>
<dbReference type="GO" id="GO:0022857">
    <property type="term" value="F:transmembrane transporter activity"/>
    <property type="evidence" value="ECO:0007669"/>
    <property type="project" value="InterPro"/>
</dbReference>